<gene>
    <name evidence="3" type="ORF">AACH00_10480</name>
</gene>
<accession>A0ABU9C689</accession>
<dbReference type="Gene3D" id="2.40.50.100">
    <property type="match status" value="1"/>
</dbReference>
<dbReference type="EMBL" id="JBBUTI010000006">
    <property type="protein sequence ID" value="MEK8046775.1"/>
    <property type="molecule type" value="Genomic_DNA"/>
</dbReference>
<feature type="coiled-coil region" evidence="1">
    <location>
        <begin position="117"/>
        <end position="151"/>
    </location>
</feature>
<evidence type="ECO:0000256" key="1">
    <source>
        <dbReference type="SAM" id="Coils"/>
    </source>
</evidence>
<dbReference type="RefSeq" id="WP_341399072.1">
    <property type="nucleotide sequence ID" value="NZ_JBBUTI010000006.1"/>
</dbReference>
<protein>
    <submittedName>
        <fullName evidence="3">HlyD family efflux transporter periplasmic adaptor subunit</fullName>
    </submittedName>
</protein>
<keyword evidence="2" id="KW-0812">Transmembrane</keyword>
<keyword evidence="2" id="KW-1133">Transmembrane helix</keyword>
<organism evidence="3 4">
    <name type="scientific">Ideonella margarita</name>
    <dbReference type="NCBI Taxonomy" id="2984191"/>
    <lineage>
        <taxon>Bacteria</taxon>
        <taxon>Pseudomonadati</taxon>
        <taxon>Pseudomonadota</taxon>
        <taxon>Betaproteobacteria</taxon>
        <taxon>Burkholderiales</taxon>
        <taxon>Sphaerotilaceae</taxon>
        <taxon>Ideonella</taxon>
    </lineage>
</organism>
<feature type="transmembrane region" description="Helical" evidence="2">
    <location>
        <begin position="6"/>
        <end position="26"/>
    </location>
</feature>
<dbReference type="PANTHER" id="PTHR30386">
    <property type="entry name" value="MEMBRANE FUSION SUBUNIT OF EMRAB-TOLC MULTIDRUG EFFLUX PUMP"/>
    <property type="match status" value="1"/>
</dbReference>
<keyword evidence="1" id="KW-0175">Coiled coil</keyword>
<dbReference type="Gene3D" id="2.40.30.170">
    <property type="match status" value="1"/>
</dbReference>
<sequence length="404" mass="42882">MQPLGLRGLMFGVLAALVAVSTLLFLGEASRKSRLSGVLVPDRGLMRVVSPQPGTVLAAAVQEGQVVRAGDVLFTVQLAAAQLSQQAQAGLQQTFDHRSDSLALAARHAAALSAERLRGLGERVEALKRELQQTDAQAALQQQRLALAEKAQARLEALNSEQFISSAQVQAKAEEVLALRAEAAAVARQRQTLMRELGALEAERREAPLETAQKQGELAREQAEIAEAAARADAASAQTQIVLRAPVDGTVTAVHVLPGQAVGTEVALASVVPQGAVLQAHLYAPSSALGFLQVSQAVQMRLQAYPYQQFGLQPGRVLSVAQAPVQAAELATVPLAVRPVAQEPVYRVTVALEPADLLVRQAAGPQPIPRRLLPGMQLEADVVLESRRLGAWLFEPLLGLARRG</sequence>
<dbReference type="PRINTS" id="PR01490">
    <property type="entry name" value="RTXTOXIND"/>
</dbReference>
<dbReference type="InterPro" id="IPR050739">
    <property type="entry name" value="MFP"/>
</dbReference>
<dbReference type="Proteomes" id="UP001379945">
    <property type="component" value="Unassembled WGS sequence"/>
</dbReference>
<dbReference type="InterPro" id="IPR011053">
    <property type="entry name" value="Single_hybrid_motif"/>
</dbReference>
<evidence type="ECO:0000256" key="2">
    <source>
        <dbReference type="SAM" id="Phobius"/>
    </source>
</evidence>
<dbReference type="PANTHER" id="PTHR30386:SF28">
    <property type="entry name" value="EXPORTED PROTEIN"/>
    <property type="match status" value="1"/>
</dbReference>
<feature type="coiled-coil region" evidence="1">
    <location>
        <begin position="183"/>
        <end position="238"/>
    </location>
</feature>
<keyword evidence="4" id="KW-1185">Reference proteome</keyword>
<comment type="caution">
    <text evidence="3">The sequence shown here is derived from an EMBL/GenBank/DDBJ whole genome shotgun (WGS) entry which is preliminary data.</text>
</comment>
<evidence type="ECO:0000313" key="4">
    <source>
        <dbReference type="Proteomes" id="UP001379945"/>
    </source>
</evidence>
<reference evidence="3 4" key="1">
    <citation type="submission" date="2024-04" db="EMBL/GenBank/DDBJ databases">
        <title>Novel species of the genus Ideonella isolated from streams.</title>
        <authorList>
            <person name="Lu H."/>
        </authorList>
    </citation>
    <scope>NUCLEOTIDE SEQUENCE [LARGE SCALE GENOMIC DNA]</scope>
    <source>
        <strain evidence="3 4">LYT19W</strain>
    </source>
</reference>
<proteinExistence type="predicted"/>
<keyword evidence="2" id="KW-0472">Membrane</keyword>
<dbReference type="SUPFAM" id="SSF51230">
    <property type="entry name" value="Single hybrid motif"/>
    <property type="match status" value="1"/>
</dbReference>
<evidence type="ECO:0000313" key="3">
    <source>
        <dbReference type="EMBL" id="MEK8046775.1"/>
    </source>
</evidence>
<name>A0ABU9C689_9BURK</name>